<feature type="transmembrane region" description="Helical" evidence="3">
    <location>
        <begin position="100"/>
        <end position="119"/>
    </location>
</feature>
<evidence type="ECO:0000256" key="2">
    <source>
        <dbReference type="SAM" id="MobiDB-lite"/>
    </source>
</evidence>
<dbReference type="STRING" id="3818.A0A444YEY6"/>
<name>A0A444YEY6_ARAHY</name>
<feature type="compositionally biased region" description="Basic and acidic residues" evidence="2">
    <location>
        <begin position="220"/>
        <end position="235"/>
    </location>
</feature>
<evidence type="ECO:0000313" key="5">
    <source>
        <dbReference type="Proteomes" id="UP000289738"/>
    </source>
</evidence>
<protein>
    <submittedName>
        <fullName evidence="4">Uncharacterized protein</fullName>
    </submittedName>
</protein>
<accession>A0A444YEY6</accession>
<feature type="region of interest" description="Disordered" evidence="2">
    <location>
        <begin position="269"/>
        <end position="333"/>
    </location>
</feature>
<feature type="compositionally biased region" description="Basic and acidic residues" evidence="2">
    <location>
        <begin position="306"/>
        <end position="320"/>
    </location>
</feature>
<keyword evidence="1" id="KW-0103">Bromodomain</keyword>
<feature type="transmembrane region" description="Helical" evidence="3">
    <location>
        <begin position="1072"/>
        <end position="1094"/>
    </location>
</feature>
<evidence type="ECO:0000256" key="3">
    <source>
        <dbReference type="SAM" id="Phobius"/>
    </source>
</evidence>
<keyword evidence="3" id="KW-0472">Membrane</keyword>
<evidence type="ECO:0000313" key="4">
    <source>
        <dbReference type="EMBL" id="RYR00500.1"/>
    </source>
</evidence>
<gene>
    <name evidence="4" type="ORF">Ahy_B07g088619</name>
</gene>
<feature type="region of interest" description="Disordered" evidence="2">
    <location>
        <begin position="220"/>
        <end position="248"/>
    </location>
</feature>
<organism evidence="4 5">
    <name type="scientific">Arachis hypogaea</name>
    <name type="common">Peanut</name>
    <dbReference type="NCBI Taxonomy" id="3818"/>
    <lineage>
        <taxon>Eukaryota</taxon>
        <taxon>Viridiplantae</taxon>
        <taxon>Streptophyta</taxon>
        <taxon>Embryophyta</taxon>
        <taxon>Tracheophyta</taxon>
        <taxon>Spermatophyta</taxon>
        <taxon>Magnoliopsida</taxon>
        <taxon>eudicotyledons</taxon>
        <taxon>Gunneridae</taxon>
        <taxon>Pentapetalae</taxon>
        <taxon>rosids</taxon>
        <taxon>fabids</taxon>
        <taxon>Fabales</taxon>
        <taxon>Fabaceae</taxon>
        <taxon>Papilionoideae</taxon>
        <taxon>50 kb inversion clade</taxon>
        <taxon>dalbergioids sensu lato</taxon>
        <taxon>Dalbergieae</taxon>
        <taxon>Pterocarpus clade</taxon>
        <taxon>Arachis</taxon>
    </lineage>
</organism>
<keyword evidence="3" id="KW-1133">Transmembrane helix</keyword>
<keyword evidence="3" id="KW-0812">Transmembrane</keyword>
<evidence type="ECO:0000256" key="1">
    <source>
        <dbReference type="ARBA" id="ARBA00023117"/>
    </source>
</evidence>
<dbReference type="SUPFAM" id="SSF47370">
    <property type="entry name" value="Bromodomain"/>
    <property type="match status" value="1"/>
</dbReference>
<dbReference type="InterPro" id="IPR004158">
    <property type="entry name" value="DUF247_pln"/>
</dbReference>
<dbReference type="Pfam" id="PF03140">
    <property type="entry name" value="DUF247"/>
    <property type="match status" value="5"/>
</dbReference>
<dbReference type="InterPro" id="IPR036427">
    <property type="entry name" value="Bromodomain-like_sf"/>
</dbReference>
<dbReference type="EMBL" id="SDMP01000017">
    <property type="protein sequence ID" value="RYR00500.1"/>
    <property type="molecule type" value="Genomic_DNA"/>
</dbReference>
<dbReference type="Gene3D" id="1.20.920.10">
    <property type="entry name" value="Bromodomain-like"/>
    <property type="match status" value="1"/>
</dbReference>
<feature type="transmembrane region" description="Helical" evidence="3">
    <location>
        <begin position="671"/>
        <end position="688"/>
    </location>
</feature>
<sequence>MEDHKRLYCKQFIERSETNKLESFVNCVQELEPKIRGCYSDDIKLSKEEHVMVILVDCCFILEFLLRYHFMLTRGDDAILLPTRLRVYIRYDLLLLENQVPFFFFLLPTLVGATTGILLPGRIIFPGDYKGELSVSNVREVAVFIGESECKLDDFEGVNIGLHDLVSFLWNKTPVVLVAGQDDYWEFSVNGDKSIFAEVAPRKRLIIKLRLPRSRTVSSEECRVKDDADTEKRGPEYMASDSCGEKRKKDQHCSTTEFSCNVVGKSHAKGSRTLSTDAPCKQKKDNDGADSRGGRNRRKLATSEMLDSKNTKKEEEEHHNACSRIPRTGSKKEEEMKVVLNEQRMDRYQKMQCWVILKRFMVGRDGWAFNKTLDPKKLGILGNKCESVLLKPIGFEDIESKLHKFVYSGPDEFAKDMRLLFSYGFMYPQRDQIHRVARRFSESFEITWKALMENSETVINGRSRKWKKATVHGDKSIFVNQAAYDLELGISVGSPHLPDHNRTIGTRLAASLSEGENDISLTRITIAGLFLRKLQIYSATELKEAGVKFEVKKASQCLLDLQLSGHTLRIPFFRVEDITEVVLRNLLAFEQCHCINESYFADYIAVLDFLINTDKDVDLLIKNGIIENWLGDSNAVAKMFNGLGVNIMLNAFCARPWNKKVATYCNTPCKTVVSIAGIFLLVLTYFLFSKEYTNTRLMFDILMANPNPNVAIKIKAMLEAAQPRFTEKCCIYRVSHEIRKSNEDAYTPKVVSIGPFHHGDQYLLNMEEPKRIFCRQFIERSMTNNLESFVSCVQELEPTVRACYSDNIKLTEEEHVMVILVDCCFILELLLKRYHGWRRGDAIVLPRNLRDPVAYDLLLLENQVPFFVLEKLYNLALDSPPLLTLALRYIVPYSIILPDSIISGDVLRLLSNDTGIAHFIDLSRKFLLASSGFSGCLREAEFANIYSATELSEAGVKFKVNKNSQCMLDLELSAMPLYEGILPADYITALDFLINTEKDVDLLIKKGIIENWLGDSNAVAEMFNGLALHVINPDFNVQYIRIFKELNAFCGHPCNKKVATLRRDYCNTSWKTVASIAGIFLLILTVIQTVFSILQVMANPNPGDAAIIKKIKAKMEKALPLFTEECCIYRVPHEIRKVKEDAYTPKVVSIGPFHHRDPNLQKMEGQKTIYFKEFIERSETKNLESFVSCVQEVEPKVRGCYSDDIKLSEEEHVMVILVDCCFILEILLKFHFKQWSSHDVFVLSPWLWPYLKHDLLMLENQVPFFVLEKLYNLAFPSTSNPSLLTLTRYILPRVIISGNRDELSLTNVGRIAHFTDLTRKLLLLSSDLSISECSREAHLTHLYTATQLREAGVKFEVKKTSNCLLDLQLSDHTLRIPFIRVVDSTEVVLRNLLAFEQCHCIYKSYLTDYIAVIDFLINTDEDVDLLIKNGIIENWLGDSNAVAKMFNGLTVNIVTRNFNVKYSCILKGLNDFCEKPWNRKVATLKRDYCNTPWKTVASIAGIFLLILTLVQTVFSILQVVL</sequence>
<feature type="compositionally biased region" description="Basic and acidic residues" evidence="2">
    <location>
        <begin position="280"/>
        <end position="293"/>
    </location>
</feature>
<feature type="transmembrane region" description="Helical" evidence="3">
    <location>
        <begin position="1496"/>
        <end position="1520"/>
    </location>
</feature>
<keyword evidence="5" id="KW-1185">Reference proteome</keyword>
<reference evidence="4 5" key="1">
    <citation type="submission" date="2019-01" db="EMBL/GenBank/DDBJ databases">
        <title>Sequencing of cultivated peanut Arachis hypogaea provides insights into genome evolution and oil improvement.</title>
        <authorList>
            <person name="Chen X."/>
        </authorList>
    </citation>
    <scope>NUCLEOTIDE SEQUENCE [LARGE SCALE GENOMIC DNA]</scope>
    <source>
        <strain evidence="5">cv. Fuhuasheng</strain>
        <tissue evidence="4">Leaves</tissue>
    </source>
</reference>
<dbReference type="Proteomes" id="UP000289738">
    <property type="component" value="Chromosome B07"/>
</dbReference>
<dbReference type="PANTHER" id="PTHR31170">
    <property type="entry name" value="BNAC04G53230D PROTEIN"/>
    <property type="match status" value="1"/>
</dbReference>
<dbReference type="PANTHER" id="PTHR31170:SF23">
    <property type="match status" value="1"/>
</dbReference>
<comment type="caution">
    <text evidence="4">The sequence shown here is derived from an EMBL/GenBank/DDBJ whole genome shotgun (WGS) entry which is preliminary data.</text>
</comment>
<proteinExistence type="predicted"/>